<keyword evidence="2" id="KW-0472">Membrane</keyword>
<name>A0A1X0ANP9_9MYCO</name>
<dbReference type="RefSeq" id="WP_083166554.1">
    <property type="nucleotide sequence ID" value="NZ_MVHF01000029.1"/>
</dbReference>
<evidence type="ECO:0000313" key="4">
    <source>
        <dbReference type="EMBL" id="ORA31707.1"/>
    </source>
</evidence>
<sequence length="422" mass="47864">MSETNPRRSDRPEKKIYTLTPEQADAFGAELDAIRERVIADLGERDATYIRDIIKMQRKLEVGGRALLFASIFPPFWLAGTAMLGIAKILDNMEIGHNVMHGQYDWMGDPAISSKAFEWDTACPADQWRHSHNYMHHTYTNIVDMDRDIGYGILRMSEDQKWSPYYLGNPVYAFLLMVFFQYGVALHELETERIRSGEISIKDKKDVLRGIWAKTKRQTLKDYVAFPLLAGPFAPFVFAGNMTANLMRNVWSYMIIFCGHFPEGTQEFSIEETENESRGMWYFRQLLGSANLTGGRWFHILSGNLSFQIEHHLFPDIPAHRHAEIAVEVREICERYGLPYNTGPLHKQFASVVRKIVRLAFPWGGGGKDSEPADKPVEVIDSVAESVVDVTEPAGNTEPVSNTEPASNDDSATAERELVLVP</sequence>
<organism evidence="4 5">
    <name type="scientific">Mycobacterium aquaticum</name>
    <dbReference type="NCBI Taxonomy" id="1927124"/>
    <lineage>
        <taxon>Bacteria</taxon>
        <taxon>Bacillati</taxon>
        <taxon>Actinomycetota</taxon>
        <taxon>Actinomycetes</taxon>
        <taxon>Mycobacteriales</taxon>
        <taxon>Mycobacteriaceae</taxon>
        <taxon>Mycobacterium</taxon>
    </lineage>
</organism>
<dbReference type="STRING" id="1927124.BST13_24215"/>
<keyword evidence="5" id="KW-1185">Reference proteome</keyword>
<dbReference type="PANTHER" id="PTHR19353:SF84">
    <property type="entry name" value="ACYL-COA DELTA-9-DESATURASE, DESB"/>
    <property type="match status" value="1"/>
</dbReference>
<dbReference type="PANTHER" id="PTHR19353">
    <property type="entry name" value="FATTY ACID DESATURASE 2"/>
    <property type="match status" value="1"/>
</dbReference>
<dbReference type="EMBL" id="MVHF01000029">
    <property type="protein sequence ID" value="ORA31707.1"/>
    <property type="molecule type" value="Genomic_DNA"/>
</dbReference>
<proteinExistence type="predicted"/>
<evidence type="ECO:0000256" key="1">
    <source>
        <dbReference type="SAM" id="MobiDB-lite"/>
    </source>
</evidence>
<keyword evidence="2" id="KW-1133">Transmembrane helix</keyword>
<keyword evidence="2" id="KW-0812">Transmembrane</keyword>
<dbReference type="GO" id="GO:0016717">
    <property type="term" value="F:oxidoreductase activity, acting on paired donors, with oxidation of a pair of donors resulting in the reduction of molecular oxygen to two molecules of water"/>
    <property type="evidence" value="ECO:0007669"/>
    <property type="project" value="TreeGrafter"/>
</dbReference>
<comment type="caution">
    <text evidence="4">The sequence shown here is derived from an EMBL/GenBank/DDBJ whole genome shotgun (WGS) entry which is preliminary data.</text>
</comment>
<accession>A0A1X0ANP9</accession>
<feature type="region of interest" description="Disordered" evidence="1">
    <location>
        <begin position="390"/>
        <end position="422"/>
    </location>
</feature>
<reference evidence="4 5" key="1">
    <citation type="submission" date="2017-02" db="EMBL/GenBank/DDBJ databases">
        <title>The new phylogeny of genus Mycobacterium.</title>
        <authorList>
            <person name="Tortoli E."/>
            <person name="Trovato A."/>
            <person name="Cirillo D.M."/>
        </authorList>
    </citation>
    <scope>NUCLEOTIDE SEQUENCE [LARGE SCALE GENOMIC DNA]</scope>
    <source>
        <strain evidence="4 5">RW6</strain>
    </source>
</reference>
<gene>
    <name evidence="4" type="ORF">BST13_24215</name>
</gene>
<dbReference type="CDD" id="cd03506">
    <property type="entry name" value="Delta6-FADS-like"/>
    <property type="match status" value="1"/>
</dbReference>
<dbReference type="InterPro" id="IPR012171">
    <property type="entry name" value="Fatty_acid_desaturase"/>
</dbReference>
<dbReference type="GO" id="GO:0016020">
    <property type="term" value="C:membrane"/>
    <property type="evidence" value="ECO:0007669"/>
    <property type="project" value="TreeGrafter"/>
</dbReference>
<feature type="transmembrane region" description="Helical" evidence="2">
    <location>
        <begin position="66"/>
        <end position="90"/>
    </location>
</feature>
<evidence type="ECO:0000259" key="3">
    <source>
        <dbReference type="Pfam" id="PF00487"/>
    </source>
</evidence>
<dbReference type="GO" id="GO:0006629">
    <property type="term" value="P:lipid metabolic process"/>
    <property type="evidence" value="ECO:0007669"/>
    <property type="project" value="InterPro"/>
</dbReference>
<feature type="transmembrane region" description="Helical" evidence="2">
    <location>
        <begin position="223"/>
        <end position="244"/>
    </location>
</feature>
<dbReference type="AlphaFoldDB" id="A0A1X0ANP9"/>
<evidence type="ECO:0000313" key="5">
    <source>
        <dbReference type="Proteomes" id="UP000192448"/>
    </source>
</evidence>
<dbReference type="Proteomes" id="UP000192448">
    <property type="component" value="Unassembled WGS sequence"/>
</dbReference>
<dbReference type="InterPro" id="IPR005804">
    <property type="entry name" value="FA_desaturase_dom"/>
</dbReference>
<feature type="compositionally biased region" description="Polar residues" evidence="1">
    <location>
        <begin position="398"/>
        <end position="411"/>
    </location>
</feature>
<evidence type="ECO:0000256" key="2">
    <source>
        <dbReference type="SAM" id="Phobius"/>
    </source>
</evidence>
<dbReference type="OrthoDB" id="104711at2"/>
<feature type="domain" description="Fatty acid desaturase" evidence="3">
    <location>
        <begin position="76"/>
        <end position="342"/>
    </location>
</feature>
<feature type="transmembrane region" description="Helical" evidence="2">
    <location>
        <begin position="165"/>
        <end position="186"/>
    </location>
</feature>
<feature type="compositionally biased region" description="Basic and acidic residues" evidence="1">
    <location>
        <begin position="413"/>
        <end position="422"/>
    </location>
</feature>
<dbReference type="Pfam" id="PF00487">
    <property type="entry name" value="FA_desaturase"/>
    <property type="match status" value="1"/>
</dbReference>
<protein>
    <submittedName>
        <fullName evidence="4">Acyl-CoA desaturase</fullName>
    </submittedName>
</protein>